<dbReference type="InterPro" id="IPR011446">
    <property type="entry name" value="BBP7"/>
</dbReference>
<feature type="region of interest" description="Disordered" evidence="1">
    <location>
        <begin position="81"/>
        <end position="158"/>
    </location>
</feature>
<evidence type="ECO:0000313" key="2">
    <source>
        <dbReference type="EMBL" id="KAA5545969.1"/>
    </source>
</evidence>
<keyword evidence="3" id="KW-1185">Reference proteome</keyword>
<organism evidence="2 3">
    <name type="scientific">Roseiconus nitratireducens</name>
    <dbReference type="NCBI Taxonomy" id="2605748"/>
    <lineage>
        <taxon>Bacteria</taxon>
        <taxon>Pseudomonadati</taxon>
        <taxon>Planctomycetota</taxon>
        <taxon>Planctomycetia</taxon>
        <taxon>Pirellulales</taxon>
        <taxon>Pirellulaceae</taxon>
        <taxon>Roseiconus</taxon>
    </lineage>
</organism>
<comment type="caution">
    <text evidence="2">The sequence shown here is derived from an EMBL/GenBank/DDBJ whole genome shotgun (WGS) entry which is preliminary data.</text>
</comment>
<dbReference type="EMBL" id="VWOX01000002">
    <property type="protein sequence ID" value="KAA5545969.1"/>
    <property type="molecule type" value="Genomic_DNA"/>
</dbReference>
<gene>
    <name evidence="2" type="ORF">FYK55_03385</name>
</gene>
<dbReference type="RefSeq" id="WP_150074900.1">
    <property type="nucleotide sequence ID" value="NZ_VWOX01000002.1"/>
</dbReference>
<evidence type="ECO:0000256" key="1">
    <source>
        <dbReference type="SAM" id="MobiDB-lite"/>
    </source>
</evidence>
<dbReference type="Proteomes" id="UP000324479">
    <property type="component" value="Unassembled WGS sequence"/>
</dbReference>
<protein>
    <submittedName>
        <fullName evidence="2">BBP7 family outer membrane beta-barrel protein</fullName>
    </submittedName>
</protein>
<dbReference type="Pfam" id="PF07585">
    <property type="entry name" value="BBP7"/>
    <property type="match status" value="1"/>
</dbReference>
<name>A0A5M6DIG3_9BACT</name>
<feature type="compositionally biased region" description="Low complexity" evidence="1">
    <location>
        <begin position="83"/>
        <end position="93"/>
    </location>
</feature>
<reference evidence="2 3" key="1">
    <citation type="submission" date="2019-08" db="EMBL/GenBank/DDBJ databases">
        <authorList>
            <person name="Dhanesh K."/>
            <person name="Kumar G."/>
            <person name="Sasikala C."/>
            <person name="Venkata Ramana C."/>
        </authorList>
    </citation>
    <scope>NUCLEOTIDE SEQUENCE [LARGE SCALE GENOMIC DNA]</scope>
    <source>
        <strain evidence="2 3">JC645</strain>
    </source>
</reference>
<accession>A0A5M6DIG3</accession>
<proteinExistence type="predicted"/>
<dbReference type="AlphaFoldDB" id="A0A5M6DIG3"/>
<evidence type="ECO:0000313" key="3">
    <source>
        <dbReference type="Proteomes" id="UP000324479"/>
    </source>
</evidence>
<sequence length="562" mass="59878">MNVNRLPQATILLVTLFGAAPEHCHGTESAVAAVTARSDSDRWNRFRPPSWPISESSSATETHHQRALGPAIFQATARKTNQPDLPTDTELLPAPTPTAEPVPTTADDRSSDVVGGRGRPGDFLLDDDSLIPNESLQPDPAGRPTLGPPLVTQPSMEQPFDAPPAGLHDPAATMVAPSLAGPPAVSSDGVPMACPTETCACAPAPIGPGPICPWFGGADLLFWTLADTGDQVLVVNDAYDTLADTTDLDPSTTLGFDVHLGRYLCCGRYALDVGFLYWNPDQEQFVIPGAGGLRASLPTLRDVSINRTGAATTVFDDFDNNAARIRPTRDIRVLGLEANLTCFGILGARRLGECGPCLLGLRNGYFGGLAGPLARAAGGCYRVQTLHGFRWFQFEDEFQLAGNVDGVAGYAADDLYYDVQTENNLFGYQFGARWAYCLGCRTLVTVGGKMGIYANDVQYRQRLGTQSILAYTNWEGAGAGNVLTEDSDVTLAGLGELDLGLGYRLSNRWMVRGGYRMLAATGVATSVGQLTTEFTSAASSGNVRADDALILHGAYVGLHFNW</sequence>